<sequence length="207" mass="22865">AKLGSSSAHRALCLPTWIAIVDASRAERQKAGTSAGSTPKDKKLQVEEEEKEVEGEAMEGGDEDMSAKEMLKKIMAMMTATRKDMKDTKADDVVEFMSGILEGVSEKGYLEDAFAFGKKFKSADAMWEYMGSHAGNHVHQYKGSKVHCNADSHADPESEDSRREKAARKVVRAVIETSGGNGEDVKKRIDTNYRKGVAWFNEERIAQ</sequence>
<evidence type="ECO:0000256" key="1">
    <source>
        <dbReference type="SAM" id="MobiDB-lite"/>
    </source>
</evidence>
<comment type="caution">
    <text evidence="2">The sequence shown here is derived from an EMBL/GenBank/DDBJ whole genome shotgun (WGS) entry which is preliminary data.</text>
</comment>
<proteinExistence type="predicted"/>
<name>A0ABN9Y7H5_9DINO</name>
<reference evidence="2" key="1">
    <citation type="submission" date="2023-10" db="EMBL/GenBank/DDBJ databases">
        <authorList>
            <person name="Chen Y."/>
            <person name="Shah S."/>
            <person name="Dougan E. K."/>
            <person name="Thang M."/>
            <person name="Chan C."/>
        </authorList>
    </citation>
    <scope>NUCLEOTIDE SEQUENCE [LARGE SCALE GENOMIC DNA]</scope>
</reference>
<gene>
    <name evidence="2" type="ORF">PCOR1329_LOCUS82220</name>
</gene>
<dbReference type="Proteomes" id="UP001189429">
    <property type="component" value="Unassembled WGS sequence"/>
</dbReference>
<protein>
    <submittedName>
        <fullName evidence="2">Uncharacterized protein</fullName>
    </submittedName>
</protein>
<organism evidence="2 3">
    <name type="scientific">Prorocentrum cordatum</name>
    <dbReference type="NCBI Taxonomy" id="2364126"/>
    <lineage>
        <taxon>Eukaryota</taxon>
        <taxon>Sar</taxon>
        <taxon>Alveolata</taxon>
        <taxon>Dinophyceae</taxon>
        <taxon>Prorocentrales</taxon>
        <taxon>Prorocentraceae</taxon>
        <taxon>Prorocentrum</taxon>
    </lineage>
</organism>
<evidence type="ECO:0000313" key="2">
    <source>
        <dbReference type="EMBL" id="CAK0907092.1"/>
    </source>
</evidence>
<accession>A0ABN9Y7H5</accession>
<feature type="compositionally biased region" description="Acidic residues" evidence="1">
    <location>
        <begin position="47"/>
        <end position="63"/>
    </location>
</feature>
<feature type="non-terminal residue" evidence="2">
    <location>
        <position position="1"/>
    </location>
</feature>
<dbReference type="EMBL" id="CAUYUJ010021804">
    <property type="protein sequence ID" value="CAK0907092.1"/>
    <property type="molecule type" value="Genomic_DNA"/>
</dbReference>
<feature type="compositionally biased region" description="Basic and acidic residues" evidence="1">
    <location>
        <begin position="148"/>
        <end position="164"/>
    </location>
</feature>
<feature type="region of interest" description="Disordered" evidence="1">
    <location>
        <begin position="146"/>
        <end position="168"/>
    </location>
</feature>
<keyword evidence="3" id="KW-1185">Reference proteome</keyword>
<feature type="region of interest" description="Disordered" evidence="1">
    <location>
        <begin position="28"/>
        <end position="63"/>
    </location>
</feature>
<evidence type="ECO:0000313" key="3">
    <source>
        <dbReference type="Proteomes" id="UP001189429"/>
    </source>
</evidence>